<keyword evidence="3" id="KW-1185">Reference proteome</keyword>
<evidence type="ECO:0000256" key="1">
    <source>
        <dbReference type="SAM" id="Coils"/>
    </source>
</evidence>
<dbReference type="EMBL" id="CAJSLV010000042">
    <property type="protein sequence ID" value="CAG6391863.1"/>
    <property type="molecule type" value="Genomic_DNA"/>
</dbReference>
<dbReference type="AlphaFoldDB" id="A0A9W4DLJ5"/>
<dbReference type="RefSeq" id="WP_251485793.1">
    <property type="nucleotide sequence ID" value="NZ_CAJSLV010000042.1"/>
</dbReference>
<feature type="coiled-coil region" evidence="1">
    <location>
        <begin position="1"/>
        <end position="28"/>
    </location>
</feature>
<keyword evidence="1" id="KW-0175">Coiled coil</keyword>
<dbReference type="Proteomes" id="UP001152519">
    <property type="component" value="Unassembled WGS sequence"/>
</dbReference>
<name>A0A9W4DLJ5_9ACTN</name>
<accession>A0A9W4DLJ5</accession>
<organism evidence="2 3">
    <name type="scientific">Actinacidiphila cocklensis</name>
    <dbReference type="NCBI Taxonomy" id="887465"/>
    <lineage>
        <taxon>Bacteria</taxon>
        <taxon>Bacillati</taxon>
        <taxon>Actinomycetota</taxon>
        <taxon>Actinomycetes</taxon>
        <taxon>Kitasatosporales</taxon>
        <taxon>Streptomycetaceae</taxon>
        <taxon>Actinacidiphila</taxon>
    </lineage>
</organism>
<protein>
    <submittedName>
        <fullName evidence="2">Uncharacterized protein</fullName>
    </submittedName>
</protein>
<evidence type="ECO:0000313" key="3">
    <source>
        <dbReference type="Proteomes" id="UP001152519"/>
    </source>
</evidence>
<sequence>MLAALTQIEDAQADLDALERDLIRAARRRRASWQRIADALGLATRQSAETRALRLERATTRTGGRDVGAQRLEHARQRSADTWCELHQDRFREVGERLVGISTAWPALRDDPMLHMLAAMLAAGATGPQLARALDNLRPVLAPHGQDRLEPTGPGAAEAADALEAVLALLAEVAARREAVRTTRDAPGSRPASRRR</sequence>
<evidence type="ECO:0000313" key="2">
    <source>
        <dbReference type="EMBL" id="CAG6391863.1"/>
    </source>
</evidence>
<reference evidence="2" key="1">
    <citation type="submission" date="2021-05" db="EMBL/GenBank/DDBJ databases">
        <authorList>
            <person name="Arsene-Ploetze F."/>
        </authorList>
    </citation>
    <scope>NUCLEOTIDE SEQUENCE</scope>
    <source>
        <strain evidence="2">DSM 42138</strain>
    </source>
</reference>
<proteinExistence type="predicted"/>
<gene>
    <name evidence="2" type="ORF">SCOCK_140061</name>
</gene>
<comment type="caution">
    <text evidence="2">The sequence shown here is derived from an EMBL/GenBank/DDBJ whole genome shotgun (WGS) entry which is preliminary data.</text>
</comment>